<dbReference type="RefSeq" id="XP_024581725.1">
    <property type="nucleotide sequence ID" value="XM_024716092.1"/>
</dbReference>
<dbReference type="AlphaFoldDB" id="A0A0P1AWF1"/>
<name>A0A0P1AWF1_PLAHL</name>
<reference evidence="2" key="1">
    <citation type="submission" date="2014-09" db="EMBL/GenBank/DDBJ databases">
        <authorList>
            <person name="Sharma Rahul"/>
            <person name="Thines Marco"/>
        </authorList>
    </citation>
    <scope>NUCLEOTIDE SEQUENCE [LARGE SCALE GENOMIC DNA]</scope>
</reference>
<evidence type="ECO:0000313" key="2">
    <source>
        <dbReference type="Proteomes" id="UP000054928"/>
    </source>
</evidence>
<protein>
    <submittedName>
        <fullName evidence="1">Uncharacterized protein</fullName>
    </submittedName>
</protein>
<keyword evidence="2" id="KW-1185">Reference proteome</keyword>
<evidence type="ECO:0000313" key="1">
    <source>
        <dbReference type="EMBL" id="CEG45356.1"/>
    </source>
</evidence>
<sequence length="53" mass="5681">MTVKAQMKMSNNKAAILLTKIPLPASKPVASESADVTLTVIHVMLTDKRCNGL</sequence>
<dbReference type="Proteomes" id="UP000054928">
    <property type="component" value="Unassembled WGS sequence"/>
</dbReference>
<organism evidence="1 2">
    <name type="scientific">Plasmopara halstedii</name>
    <name type="common">Downy mildew of sunflower</name>
    <dbReference type="NCBI Taxonomy" id="4781"/>
    <lineage>
        <taxon>Eukaryota</taxon>
        <taxon>Sar</taxon>
        <taxon>Stramenopiles</taxon>
        <taxon>Oomycota</taxon>
        <taxon>Peronosporomycetes</taxon>
        <taxon>Peronosporales</taxon>
        <taxon>Peronosporaceae</taxon>
        <taxon>Plasmopara</taxon>
    </lineage>
</organism>
<proteinExistence type="predicted"/>
<dbReference type="GeneID" id="36396715"/>
<dbReference type="EMBL" id="CCYD01001572">
    <property type="protein sequence ID" value="CEG45356.1"/>
    <property type="molecule type" value="Genomic_DNA"/>
</dbReference>
<accession>A0A0P1AWF1</accession>